<dbReference type="Proteomes" id="UP000232145">
    <property type="component" value="Unassembled WGS sequence"/>
</dbReference>
<evidence type="ECO:0000313" key="2">
    <source>
        <dbReference type="EMBL" id="PJZ85629.1"/>
    </source>
</evidence>
<protein>
    <submittedName>
        <fullName evidence="2">DNA mismatch repair protein</fullName>
    </submittedName>
</protein>
<dbReference type="PROSITE" id="PS50828">
    <property type="entry name" value="SMR"/>
    <property type="match status" value="1"/>
</dbReference>
<dbReference type="AlphaFoldDB" id="A0A2N0AMU1"/>
<comment type="caution">
    <text evidence="2">The sequence shown here is derived from an EMBL/GenBank/DDBJ whole genome shotgun (WGS) entry which is preliminary data.</text>
</comment>
<dbReference type="EMBL" id="NPDX01000001">
    <property type="protein sequence ID" value="PJZ85629.1"/>
    <property type="molecule type" value="Genomic_DNA"/>
</dbReference>
<accession>A0A2N0AMU1</accession>
<gene>
    <name evidence="2" type="ORF">CH364_05315</name>
</gene>
<dbReference type="Pfam" id="PF01713">
    <property type="entry name" value="Smr"/>
    <property type="match status" value="1"/>
</dbReference>
<proteinExistence type="predicted"/>
<sequence>MRTIYIRKLRFEEARIKLERELHDAFMDGESYVEILHGIGEGILRRMAIDYVETCGFLKLVETDPMFRSNPGATIVEILAPSKEYINRLKS</sequence>
<feature type="domain" description="Smr" evidence="1">
    <location>
        <begin position="4"/>
        <end position="79"/>
    </location>
</feature>
<dbReference type="RefSeq" id="WP_100742522.1">
    <property type="nucleotide sequence ID" value="NZ_NPDW01000001.1"/>
</dbReference>
<reference evidence="2 3" key="1">
    <citation type="submission" date="2017-07" db="EMBL/GenBank/DDBJ databases">
        <title>Leptospira spp. isolated from tropical soils.</title>
        <authorList>
            <person name="Thibeaux R."/>
            <person name="Iraola G."/>
            <person name="Ferres I."/>
            <person name="Bierque E."/>
            <person name="Girault D."/>
            <person name="Soupe-Gilbert M.-E."/>
            <person name="Picardeau M."/>
            <person name="Goarant C."/>
        </authorList>
    </citation>
    <scope>NUCLEOTIDE SEQUENCE [LARGE SCALE GENOMIC DNA]</scope>
    <source>
        <strain evidence="2 3">FH2-B-A1</strain>
    </source>
</reference>
<organism evidence="2 3">
    <name type="scientific">Leptospira harrisiae</name>
    <dbReference type="NCBI Taxonomy" id="2023189"/>
    <lineage>
        <taxon>Bacteria</taxon>
        <taxon>Pseudomonadati</taxon>
        <taxon>Spirochaetota</taxon>
        <taxon>Spirochaetia</taxon>
        <taxon>Leptospirales</taxon>
        <taxon>Leptospiraceae</taxon>
        <taxon>Leptospira</taxon>
    </lineage>
</organism>
<keyword evidence="3" id="KW-1185">Reference proteome</keyword>
<dbReference type="Gene3D" id="3.30.1370.110">
    <property type="match status" value="1"/>
</dbReference>
<dbReference type="OrthoDB" id="337709at2"/>
<name>A0A2N0AMU1_9LEPT</name>
<evidence type="ECO:0000259" key="1">
    <source>
        <dbReference type="PROSITE" id="PS50828"/>
    </source>
</evidence>
<dbReference type="InterPro" id="IPR002625">
    <property type="entry name" value="Smr_dom"/>
</dbReference>
<dbReference type="InterPro" id="IPR036063">
    <property type="entry name" value="Smr_dom_sf"/>
</dbReference>
<evidence type="ECO:0000313" key="3">
    <source>
        <dbReference type="Proteomes" id="UP000232145"/>
    </source>
</evidence>